<feature type="domain" description="CCZ1/INTU/HSP4 first Longin" evidence="3">
    <location>
        <begin position="15"/>
        <end position="118"/>
    </location>
</feature>
<dbReference type="GO" id="GO:0016192">
    <property type="term" value="P:vesicle-mediated transport"/>
    <property type="evidence" value="ECO:0007669"/>
    <property type="project" value="InterPro"/>
</dbReference>
<feature type="compositionally biased region" description="Polar residues" evidence="2">
    <location>
        <begin position="773"/>
        <end position="784"/>
    </location>
</feature>
<feature type="compositionally biased region" description="Polar residues" evidence="2">
    <location>
        <begin position="801"/>
        <end position="813"/>
    </location>
</feature>
<protein>
    <recommendedName>
        <fullName evidence="3">CCZ1/INTU/HSP4 first Longin domain-containing protein</fullName>
    </recommendedName>
</protein>
<dbReference type="AlphaFoldDB" id="A0A4Z1EQ29"/>
<dbReference type="Pfam" id="PF19031">
    <property type="entry name" value="Intu_longin_1"/>
    <property type="match status" value="1"/>
</dbReference>
<evidence type="ECO:0000256" key="2">
    <source>
        <dbReference type="SAM" id="MobiDB-lite"/>
    </source>
</evidence>
<dbReference type="Proteomes" id="UP000297777">
    <property type="component" value="Unassembled WGS sequence"/>
</dbReference>
<feature type="region of interest" description="Disordered" evidence="2">
    <location>
        <begin position="454"/>
        <end position="477"/>
    </location>
</feature>
<dbReference type="InterPro" id="IPR013176">
    <property type="entry name" value="Ccz1"/>
</dbReference>
<feature type="region of interest" description="Disordered" evidence="2">
    <location>
        <begin position="747"/>
        <end position="833"/>
    </location>
</feature>
<evidence type="ECO:0000313" key="4">
    <source>
        <dbReference type="EMBL" id="TGO12988.1"/>
    </source>
</evidence>
<reference evidence="4 5" key="1">
    <citation type="submission" date="2017-12" db="EMBL/GenBank/DDBJ databases">
        <title>Comparative genomics of Botrytis spp.</title>
        <authorList>
            <person name="Valero-Jimenez C.A."/>
            <person name="Tapia P."/>
            <person name="Veloso J."/>
            <person name="Silva-Moreno E."/>
            <person name="Staats M."/>
            <person name="Valdes J.H."/>
            <person name="Van Kan J.A.L."/>
        </authorList>
    </citation>
    <scope>NUCLEOTIDE SEQUENCE [LARGE SCALE GENOMIC DNA]</scope>
    <source>
        <strain evidence="4 5">Bt9001</strain>
    </source>
</reference>
<comment type="caution">
    <text evidence="4">The sequence shown here is derived from an EMBL/GenBank/DDBJ whole genome shotgun (WGS) entry which is preliminary data.</text>
</comment>
<sequence>MSEQNRKVVPAQLGFLAIYNPSLGSTDDTLDNQIVYYYPSIKQNEYKRTALADTKDARAFAKEQKNEQLRQIGLAQGMVEFGRSFSEGKSVNTIETEKSRIILHELESGWWILASINLTILPGTAKTPVSKGKPSEEHETVEYSSREVKPAILLLADILRAHSTFLLHHAASMSALFVRTKRSKFVSILGRYWDTYLSTWNVLMHGNPANNLYGGIKVAACGELGVGVGEEERGSGEREVLEGFVGQMDGLIDVMVSRFGDARSNSKEDTSRGFTDRPKQPSPWLGSGNDPAAEDGAIFLGTGALSRKSIRDIAHWTEDLYRWGPYTYGVLDNPSSTRRAKRYPKSRPRLDSNLGDTRNTARPASSLSKEIPIHDGPNDGPAPSRSSSISTVEPRPVVERDDQTDQPKLKSVPPYPKFRRNPASHTSTEGTESTDGESKGKKLTQYLKFGYGTHWSLGGSTAKEEERSRPSSNTSTLVSSIDGIVNTSGTSTPTQEFDDSKGHYLVGLMGDMDSEMTLLVDSNDEDEDLEGQSHRLVLRTLTVELEREEDARQEADISIDYSDLGTSFKNASGSEGTGHSHASFESQDRNKVKKLRVVAYASKPFIFIFLFELRADTLALKGLYRSLHKQLQSLIKPLLKSTSFRAPKPEVPISPLANTKNPTAPIYDLLWDPKTLTLDSNIPNIPDPQQVQTQEQADSLPWSRIEALNTHLQIMHTYIATTADKNTLERTAKTSRGYWILWTRIPAPPPEPPESTTNSTSKVNIPSLIPENSAESETSRTFMGQLSDKGRKNKDMDASIKANSKAQTQSTVVSGPAHPFLDEGGAEGETEGRNMDKEIFLIRRASDYVEAGQGRGYGYGYAGWGMGGQGAGTGTGGTADAGWGAVGLGLDTKRYIEGLLSLNR</sequence>
<dbReference type="EMBL" id="PQXH01000079">
    <property type="protein sequence ID" value="TGO12988.1"/>
    <property type="molecule type" value="Genomic_DNA"/>
</dbReference>
<feature type="compositionally biased region" description="Polar residues" evidence="2">
    <location>
        <begin position="354"/>
        <end position="368"/>
    </location>
</feature>
<evidence type="ECO:0000259" key="3">
    <source>
        <dbReference type="Pfam" id="PF19031"/>
    </source>
</evidence>
<keyword evidence="5" id="KW-1185">Reference proteome</keyword>
<proteinExistence type="inferred from homology"/>
<feature type="compositionally biased region" description="Basic and acidic residues" evidence="2">
    <location>
        <begin position="788"/>
        <end position="798"/>
    </location>
</feature>
<dbReference type="OrthoDB" id="240546at2759"/>
<dbReference type="InterPro" id="IPR043987">
    <property type="entry name" value="CCZ1/INTU/HSP4_longin_1"/>
</dbReference>
<feature type="compositionally biased region" description="Basic residues" evidence="2">
    <location>
        <begin position="338"/>
        <end position="347"/>
    </location>
</feature>
<feature type="region of interest" description="Disordered" evidence="2">
    <location>
        <begin position="263"/>
        <end position="291"/>
    </location>
</feature>
<accession>A0A4Z1EQ29</accession>
<feature type="compositionally biased region" description="Basic and acidic residues" evidence="2">
    <location>
        <begin position="396"/>
        <end position="408"/>
    </location>
</feature>
<organism evidence="4 5">
    <name type="scientific">Botrytis tulipae</name>
    <dbReference type="NCBI Taxonomy" id="87230"/>
    <lineage>
        <taxon>Eukaryota</taxon>
        <taxon>Fungi</taxon>
        <taxon>Dikarya</taxon>
        <taxon>Ascomycota</taxon>
        <taxon>Pezizomycotina</taxon>
        <taxon>Leotiomycetes</taxon>
        <taxon>Helotiales</taxon>
        <taxon>Sclerotiniaceae</taxon>
        <taxon>Botrytis</taxon>
    </lineage>
</organism>
<evidence type="ECO:0000313" key="5">
    <source>
        <dbReference type="Proteomes" id="UP000297777"/>
    </source>
</evidence>
<feature type="compositionally biased region" description="Polar residues" evidence="2">
    <location>
        <begin position="755"/>
        <end position="764"/>
    </location>
</feature>
<name>A0A4Z1EQ29_9HELO</name>
<gene>
    <name evidence="4" type="ORF">BTUL_0079g00490</name>
</gene>
<dbReference type="PANTHER" id="PTHR13056">
    <property type="entry name" value="VACUOLAR FUSION PROTEIN CCZ1 HOMOLOG-RELATED"/>
    <property type="match status" value="1"/>
</dbReference>
<feature type="compositionally biased region" description="Basic and acidic residues" evidence="2">
    <location>
        <begin position="263"/>
        <end position="279"/>
    </location>
</feature>
<evidence type="ECO:0000256" key="1">
    <source>
        <dbReference type="ARBA" id="ARBA00005352"/>
    </source>
</evidence>
<dbReference type="GO" id="GO:0035658">
    <property type="term" value="C:Mon1-Ccz1 complex"/>
    <property type="evidence" value="ECO:0007669"/>
    <property type="project" value="InterPro"/>
</dbReference>
<dbReference type="PANTHER" id="PTHR13056:SF0">
    <property type="entry name" value="VACUOLAR FUSION PROTEIN CCZ1 HOMOLOG-RELATED"/>
    <property type="match status" value="1"/>
</dbReference>
<feature type="region of interest" description="Disordered" evidence="2">
    <location>
        <begin position="331"/>
        <end position="441"/>
    </location>
</feature>
<comment type="similarity">
    <text evidence="1">Belongs to the CCZ1 family.</text>
</comment>